<feature type="signal peptide" evidence="2">
    <location>
        <begin position="1"/>
        <end position="22"/>
    </location>
</feature>
<dbReference type="Pfam" id="PF09044">
    <property type="entry name" value="Kp4"/>
    <property type="match status" value="1"/>
</dbReference>
<dbReference type="GO" id="GO:0005576">
    <property type="term" value="C:extracellular region"/>
    <property type="evidence" value="ECO:0007669"/>
    <property type="project" value="InterPro"/>
</dbReference>
<dbReference type="Proteomes" id="UP000799302">
    <property type="component" value="Unassembled WGS sequence"/>
</dbReference>
<dbReference type="AlphaFoldDB" id="A0A6A6UI35"/>
<dbReference type="InterPro" id="IPR011329">
    <property type="entry name" value="Killer_tox_Kp4/SMK"/>
</dbReference>
<dbReference type="SUPFAM" id="SSF55221">
    <property type="entry name" value="Yeast killer toxins"/>
    <property type="match status" value="1"/>
</dbReference>
<keyword evidence="5" id="KW-1185">Reference proteome</keyword>
<evidence type="ECO:0000256" key="1">
    <source>
        <dbReference type="SAM" id="MobiDB-lite"/>
    </source>
</evidence>
<keyword evidence="2" id="KW-0732">Signal</keyword>
<dbReference type="EMBL" id="MU004232">
    <property type="protein sequence ID" value="KAF2671852.1"/>
    <property type="molecule type" value="Genomic_DNA"/>
</dbReference>
<dbReference type="OrthoDB" id="4177994at2759"/>
<accession>A0A6A6UI35</accession>
<evidence type="ECO:0000256" key="2">
    <source>
        <dbReference type="SAM" id="SignalP"/>
    </source>
</evidence>
<sequence length="260" mass="26445">MAIISRLFLLSILTNHILPISSLGINCRGSGVCPLATLFAGSQNAGQDIIQGLLNMLQHTTLPDSTTYSNGEHIACVSNTIPITLSIGPPFIQVQLGGGIPAGGICMFAQNLSGGKALSLGDIKTLAEDIVQHGCKTCGSVPITFPDNENVDDVGELTVNFVSEGKFVCDGNCVSAVSNSNIGAAASVSSGSVVASTSNAVTQAATVTVAATTITRGTSTSTTSGPPTVTVTQSEARRSNPRTFSSLVVLLGLLSLVHAT</sequence>
<feature type="compositionally biased region" description="Low complexity" evidence="1">
    <location>
        <begin position="217"/>
        <end position="234"/>
    </location>
</feature>
<organism evidence="4 5">
    <name type="scientific">Microthyrium microscopicum</name>
    <dbReference type="NCBI Taxonomy" id="703497"/>
    <lineage>
        <taxon>Eukaryota</taxon>
        <taxon>Fungi</taxon>
        <taxon>Dikarya</taxon>
        <taxon>Ascomycota</taxon>
        <taxon>Pezizomycotina</taxon>
        <taxon>Dothideomycetes</taxon>
        <taxon>Dothideomycetes incertae sedis</taxon>
        <taxon>Microthyriales</taxon>
        <taxon>Microthyriaceae</taxon>
        <taxon>Microthyrium</taxon>
    </lineage>
</organism>
<proteinExistence type="predicted"/>
<name>A0A6A6UI35_9PEZI</name>
<dbReference type="Gene3D" id="3.30.430.10">
    <property type="entry name" value="Killer Toxin P4, subunit A"/>
    <property type="match status" value="1"/>
</dbReference>
<feature type="region of interest" description="Disordered" evidence="1">
    <location>
        <begin position="217"/>
        <end position="237"/>
    </location>
</feature>
<feature type="domain" description="Killer toxin Kp4" evidence="3">
    <location>
        <begin position="17"/>
        <end position="162"/>
    </location>
</feature>
<evidence type="ECO:0000313" key="5">
    <source>
        <dbReference type="Proteomes" id="UP000799302"/>
    </source>
</evidence>
<evidence type="ECO:0000259" key="3">
    <source>
        <dbReference type="Pfam" id="PF09044"/>
    </source>
</evidence>
<dbReference type="InterPro" id="IPR015131">
    <property type="entry name" value="Killer_tox_Kp4"/>
</dbReference>
<feature type="chain" id="PRO_5025681582" description="Killer toxin Kp4 domain-containing protein" evidence="2">
    <location>
        <begin position="23"/>
        <end position="260"/>
    </location>
</feature>
<evidence type="ECO:0000313" key="4">
    <source>
        <dbReference type="EMBL" id="KAF2671852.1"/>
    </source>
</evidence>
<protein>
    <recommendedName>
        <fullName evidence="3">Killer toxin Kp4 domain-containing protein</fullName>
    </recommendedName>
</protein>
<gene>
    <name evidence="4" type="ORF">BT63DRAFT_452356</name>
</gene>
<reference evidence="4" key="1">
    <citation type="journal article" date="2020" name="Stud. Mycol.">
        <title>101 Dothideomycetes genomes: a test case for predicting lifestyles and emergence of pathogens.</title>
        <authorList>
            <person name="Haridas S."/>
            <person name="Albert R."/>
            <person name="Binder M."/>
            <person name="Bloem J."/>
            <person name="Labutti K."/>
            <person name="Salamov A."/>
            <person name="Andreopoulos B."/>
            <person name="Baker S."/>
            <person name="Barry K."/>
            <person name="Bills G."/>
            <person name="Bluhm B."/>
            <person name="Cannon C."/>
            <person name="Castanera R."/>
            <person name="Culley D."/>
            <person name="Daum C."/>
            <person name="Ezra D."/>
            <person name="Gonzalez J."/>
            <person name="Henrissat B."/>
            <person name="Kuo A."/>
            <person name="Liang C."/>
            <person name="Lipzen A."/>
            <person name="Lutzoni F."/>
            <person name="Magnuson J."/>
            <person name="Mondo S."/>
            <person name="Nolan M."/>
            <person name="Ohm R."/>
            <person name="Pangilinan J."/>
            <person name="Park H.-J."/>
            <person name="Ramirez L."/>
            <person name="Alfaro M."/>
            <person name="Sun H."/>
            <person name="Tritt A."/>
            <person name="Yoshinaga Y."/>
            <person name="Zwiers L.-H."/>
            <person name="Turgeon B."/>
            <person name="Goodwin S."/>
            <person name="Spatafora J."/>
            <person name="Crous P."/>
            <person name="Grigoriev I."/>
        </authorList>
    </citation>
    <scope>NUCLEOTIDE SEQUENCE</scope>
    <source>
        <strain evidence="4">CBS 115976</strain>
    </source>
</reference>